<keyword evidence="1" id="KW-0547">Nucleotide-binding</keyword>
<sequence length="258" mass="29805">MFTNPYPQFLKGRILKTEMLDNLRDYPRHFNETYWSGYSNGIVSGAEVKVSGEKLIITRGIVIHHGRLYVMPDEREMAYEATGRETLIKLRFSESPLQGDFINYAADIVLDENVQLKPDEQELGRFKLKQGARLRMDYQSFADMTTEYNTVNLIHVDYAGRGKSTLAPFVMRYFGSELLKNGSTDAYDISFGMLCMNEGTVDRELIMRYLSTRMNMEQKEANNEFIHRCFVKLLNETRGGNQARSDFRRGGVQRVLVD</sequence>
<dbReference type="Proteomes" id="UP000316330">
    <property type="component" value="Unassembled WGS sequence"/>
</dbReference>
<organism evidence="1 2">
    <name type="scientific">Cohnella terricola</name>
    <dbReference type="NCBI Taxonomy" id="1289167"/>
    <lineage>
        <taxon>Bacteria</taxon>
        <taxon>Bacillati</taxon>
        <taxon>Bacillota</taxon>
        <taxon>Bacilli</taxon>
        <taxon>Bacillales</taxon>
        <taxon>Paenibacillaceae</taxon>
        <taxon>Cohnella</taxon>
    </lineage>
</organism>
<reference evidence="1 2" key="1">
    <citation type="submission" date="2019-07" db="EMBL/GenBank/DDBJ databases">
        <authorList>
            <person name="Kim J."/>
        </authorList>
    </citation>
    <scope>NUCLEOTIDE SEQUENCE [LARGE SCALE GENOMIC DNA]</scope>
    <source>
        <strain evidence="1 2">G13</strain>
    </source>
</reference>
<name>A0A559J5F5_9BACL</name>
<dbReference type="GO" id="GO:0004386">
    <property type="term" value="F:helicase activity"/>
    <property type="evidence" value="ECO:0007669"/>
    <property type="project" value="UniProtKB-KW"/>
</dbReference>
<accession>A0A559J5F5</accession>
<gene>
    <name evidence="1" type="ORF">FPZ45_24110</name>
</gene>
<keyword evidence="2" id="KW-1185">Reference proteome</keyword>
<proteinExistence type="predicted"/>
<evidence type="ECO:0000313" key="2">
    <source>
        <dbReference type="Proteomes" id="UP000316330"/>
    </source>
</evidence>
<dbReference type="OrthoDB" id="1664853at2"/>
<keyword evidence="1" id="KW-0067">ATP-binding</keyword>
<keyword evidence="1" id="KW-0347">Helicase</keyword>
<dbReference type="AlphaFoldDB" id="A0A559J5F5"/>
<dbReference type="EMBL" id="VNJJ01000025">
    <property type="protein sequence ID" value="TVX95092.1"/>
    <property type="molecule type" value="Genomic_DNA"/>
</dbReference>
<keyword evidence="1" id="KW-0378">Hydrolase</keyword>
<comment type="caution">
    <text evidence="1">The sequence shown here is derived from an EMBL/GenBank/DDBJ whole genome shotgun (WGS) entry which is preliminary data.</text>
</comment>
<protein>
    <submittedName>
        <fullName evidence="1">DNA and RNA helicase</fullName>
    </submittedName>
</protein>
<dbReference type="RefSeq" id="WP_144707216.1">
    <property type="nucleotide sequence ID" value="NZ_VNJJ01000025.1"/>
</dbReference>
<evidence type="ECO:0000313" key="1">
    <source>
        <dbReference type="EMBL" id="TVX95092.1"/>
    </source>
</evidence>